<feature type="transmembrane region" description="Helical" evidence="5">
    <location>
        <begin position="30"/>
        <end position="57"/>
    </location>
</feature>
<accession>A0ABY8TH84</accession>
<evidence type="ECO:0000259" key="6">
    <source>
        <dbReference type="Pfam" id="PF06472"/>
    </source>
</evidence>
<evidence type="ECO:0000256" key="4">
    <source>
        <dbReference type="ARBA" id="ARBA00023136"/>
    </source>
</evidence>
<feature type="transmembrane region" description="Helical" evidence="5">
    <location>
        <begin position="273"/>
        <end position="293"/>
    </location>
</feature>
<feature type="transmembrane region" description="Helical" evidence="5">
    <location>
        <begin position="178"/>
        <end position="197"/>
    </location>
</feature>
<feature type="transmembrane region" description="Helical" evidence="5">
    <location>
        <begin position="78"/>
        <end position="99"/>
    </location>
</feature>
<dbReference type="PANTHER" id="PTHR11384:SF59">
    <property type="entry name" value="LYSOSOMAL COBALAMIN TRANSPORTER ABCD4"/>
    <property type="match status" value="1"/>
</dbReference>
<name>A0ABY8TH84_TETOB</name>
<organism evidence="7 8">
    <name type="scientific">Tetradesmus obliquus</name>
    <name type="common">Green alga</name>
    <name type="synonym">Acutodesmus obliquus</name>
    <dbReference type="NCBI Taxonomy" id="3088"/>
    <lineage>
        <taxon>Eukaryota</taxon>
        <taxon>Viridiplantae</taxon>
        <taxon>Chlorophyta</taxon>
        <taxon>core chlorophytes</taxon>
        <taxon>Chlorophyceae</taxon>
        <taxon>CS clade</taxon>
        <taxon>Sphaeropleales</taxon>
        <taxon>Scenedesmaceae</taxon>
        <taxon>Tetradesmus</taxon>
    </lineage>
</organism>
<gene>
    <name evidence="7" type="ORF">OEZ85_007712</name>
</gene>
<dbReference type="EMBL" id="CP126208">
    <property type="protein sequence ID" value="WIA08269.1"/>
    <property type="molecule type" value="Genomic_DNA"/>
</dbReference>
<sequence>MHNTAAAGLNAAANFPSRPVDSGWVFACRLWHILLLVRGAIPAVLLAAMAVSEAVIISRIGTISSKFYQAFVDNQRSAVTHLMLWSGGCYAATTLFFTLKSSLQDFLAWRWRAALTLHLQQLYCSNLAFLSLQDIDNPDQRLSQDLPLLTRSLADTLAVLVAAPFNVAWYTQLTHQVFGSWLPVAAAYGFFAVGLLAQRLAMLPVAAAVFDQEAAEGCFRFDQMRFRAWAQEIALYRSAPVEQRHLEGSLSHVLACQARLLLRRAALTAATKLLEYGGLVVNFGCLAAAVFGGGWEADRASPGGLAAKVSVASFYLLTLIYSFTQQQVCSFITARGCWADALDPRTGTAMHGRPGQAYDEVIGAQVLLGYPTQQQQQQQQPGGLRLISHPTAGTQVRAMGTTAAAAAAA</sequence>
<dbReference type="SUPFAM" id="SSF90123">
    <property type="entry name" value="ABC transporter transmembrane region"/>
    <property type="match status" value="1"/>
</dbReference>
<keyword evidence="2 5" id="KW-0812">Transmembrane</keyword>
<reference evidence="7 8" key="1">
    <citation type="submission" date="2023-05" db="EMBL/GenBank/DDBJ databases">
        <title>A 100% complete, gapless, phased diploid assembly of the Scenedesmus obliquus UTEX 3031 genome.</title>
        <authorList>
            <person name="Biondi T.C."/>
            <person name="Hanschen E.R."/>
            <person name="Kwon T."/>
            <person name="Eng W."/>
            <person name="Kruse C.P.S."/>
            <person name="Koehler S.I."/>
            <person name="Kunde Y."/>
            <person name="Gleasner C.D."/>
            <person name="You Mak K.T."/>
            <person name="Polle J."/>
            <person name="Hovde B.T."/>
            <person name="Starkenburg S.R."/>
        </authorList>
    </citation>
    <scope>NUCLEOTIDE SEQUENCE [LARGE SCALE GENOMIC DNA]</scope>
    <source>
        <strain evidence="7 8">DOE0152z</strain>
    </source>
</reference>
<dbReference type="InterPro" id="IPR036640">
    <property type="entry name" value="ABC1_TM_sf"/>
</dbReference>
<evidence type="ECO:0000256" key="5">
    <source>
        <dbReference type="SAM" id="Phobius"/>
    </source>
</evidence>
<evidence type="ECO:0000256" key="3">
    <source>
        <dbReference type="ARBA" id="ARBA00022989"/>
    </source>
</evidence>
<evidence type="ECO:0000256" key="1">
    <source>
        <dbReference type="ARBA" id="ARBA00022448"/>
    </source>
</evidence>
<feature type="transmembrane region" description="Helical" evidence="5">
    <location>
        <begin position="305"/>
        <end position="323"/>
    </location>
</feature>
<evidence type="ECO:0000256" key="2">
    <source>
        <dbReference type="ARBA" id="ARBA00022692"/>
    </source>
</evidence>
<dbReference type="Proteomes" id="UP001244341">
    <property type="component" value="Chromosome 1b"/>
</dbReference>
<dbReference type="InterPro" id="IPR011527">
    <property type="entry name" value="ABC1_TM_dom"/>
</dbReference>
<dbReference type="InterPro" id="IPR050835">
    <property type="entry name" value="ABC_transporter_sub-D"/>
</dbReference>
<evidence type="ECO:0000313" key="7">
    <source>
        <dbReference type="EMBL" id="WIA08269.1"/>
    </source>
</evidence>
<dbReference type="PANTHER" id="PTHR11384">
    <property type="entry name" value="ATP-BINDING CASSETTE, SUB-FAMILY D MEMBER"/>
    <property type="match status" value="1"/>
</dbReference>
<feature type="domain" description="ABC transmembrane type-1" evidence="6">
    <location>
        <begin position="41"/>
        <end position="291"/>
    </location>
</feature>
<keyword evidence="8" id="KW-1185">Reference proteome</keyword>
<evidence type="ECO:0000313" key="8">
    <source>
        <dbReference type="Proteomes" id="UP001244341"/>
    </source>
</evidence>
<keyword evidence="1" id="KW-0813">Transport</keyword>
<keyword evidence="3 5" id="KW-1133">Transmembrane helix</keyword>
<protein>
    <recommendedName>
        <fullName evidence="6">ABC transmembrane type-1 domain-containing protein</fullName>
    </recommendedName>
</protein>
<proteinExistence type="predicted"/>
<dbReference type="Pfam" id="PF06472">
    <property type="entry name" value="ABC_membrane_2"/>
    <property type="match status" value="1"/>
</dbReference>
<keyword evidence="4 5" id="KW-0472">Membrane</keyword>